<accession>A0A3M9X1E2</accession>
<evidence type="ECO:0000313" key="2">
    <source>
        <dbReference type="Proteomes" id="UP000275436"/>
    </source>
</evidence>
<dbReference type="EMBL" id="QKOD01000016">
    <property type="protein sequence ID" value="RNJ41733.1"/>
    <property type="molecule type" value="Genomic_DNA"/>
</dbReference>
<name>A0A3M9X1E2_9HYPH</name>
<organism evidence="1 2">
    <name type="scientific">Mesorhizobium japonicum</name>
    <dbReference type="NCBI Taxonomy" id="2066070"/>
    <lineage>
        <taxon>Bacteria</taxon>
        <taxon>Pseudomonadati</taxon>
        <taxon>Pseudomonadota</taxon>
        <taxon>Alphaproteobacteria</taxon>
        <taxon>Hyphomicrobiales</taxon>
        <taxon>Phyllobacteriaceae</taxon>
        <taxon>Mesorhizobium</taxon>
    </lineage>
</organism>
<protein>
    <submittedName>
        <fullName evidence="1">Uncharacterized protein</fullName>
    </submittedName>
</protein>
<gene>
    <name evidence="1" type="ORF">DNR46_32420</name>
</gene>
<sequence length="69" mass="7728">MEERWTKADAGYETSPDADRIWGVVEGNPGRSPRSLGANLVRPDLKVSDLSDFGDWRFANGMKVENCQK</sequence>
<comment type="caution">
    <text evidence="1">The sequence shown here is derived from an EMBL/GenBank/DDBJ whole genome shotgun (WGS) entry which is preliminary data.</text>
</comment>
<proteinExistence type="predicted"/>
<dbReference type="Proteomes" id="UP000275436">
    <property type="component" value="Unassembled WGS sequence"/>
</dbReference>
<dbReference type="AlphaFoldDB" id="A0A3M9X1E2"/>
<evidence type="ECO:0000313" key="1">
    <source>
        <dbReference type="EMBL" id="RNJ41733.1"/>
    </source>
</evidence>
<reference evidence="1 2" key="1">
    <citation type="journal article" date="2018" name="Mol. Plant Microbe Interact.">
        <title>Taxonomically Different Co-Microsymbionts of a Relict Legume, Oxytropis popoviana, Have Complementary Sets of Symbiotic Genes and Together Increase the Efficiency of Plant Nodulation.</title>
        <authorList>
            <person name="Safronova V."/>
            <person name="Belimov A."/>
            <person name="Sazanova A."/>
            <person name="Chirak E."/>
            <person name="Verkhozina A."/>
            <person name="Kuznetsova I."/>
            <person name="Andronov E."/>
            <person name="Puhalsky J."/>
            <person name="Tikhonovich I."/>
        </authorList>
    </citation>
    <scope>NUCLEOTIDE SEQUENCE [LARGE SCALE GENOMIC DNA]</scope>
    <source>
        <strain evidence="1 2">Opo-235</strain>
    </source>
</reference>